<evidence type="ECO:0000256" key="1">
    <source>
        <dbReference type="SAM" id="Coils"/>
    </source>
</evidence>
<keyword evidence="4" id="KW-1185">Reference proteome</keyword>
<feature type="region of interest" description="Disordered" evidence="2">
    <location>
        <begin position="1"/>
        <end position="40"/>
    </location>
</feature>
<dbReference type="GeneID" id="19309578"/>
<dbReference type="EMBL" id="KB469303">
    <property type="protein sequence ID" value="EPQ54705.1"/>
    <property type="molecule type" value="Genomic_DNA"/>
</dbReference>
<gene>
    <name evidence="3" type="ORF">GLOTRDRAFT_94135</name>
</gene>
<proteinExistence type="predicted"/>
<feature type="coiled-coil region" evidence="1">
    <location>
        <begin position="138"/>
        <end position="211"/>
    </location>
</feature>
<feature type="compositionally biased region" description="Low complexity" evidence="2">
    <location>
        <begin position="24"/>
        <end position="40"/>
    </location>
</feature>
<organism evidence="3 4">
    <name type="scientific">Gloeophyllum trabeum (strain ATCC 11539 / FP-39264 / Madison 617)</name>
    <name type="common">Brown rot fungus</name>
    <dbReference type="NCBI Taxonomy" id="670483"/>
    <lineage>
        <taxon>Eukaryota</taxon>
        <taxon>Fungi</taxon>
        <taxon>Dikarya</taxon>
        <taxon>Basidiomycota</taxon>
        <taxon>Agaricomycotina</taxon>
        <taxon>Agaricomycetes</taxon>
        <taxon>Gloeophyllales</taxon>
        <taxon>Gloeophyllaceae</taxon>
        <taxon>Gloeophyllum</taxon>
    </lineage>
</organism>
<keyword evidence="1" id="KW-0175">Coiled coil</keyword>
<dbReference type="AlphaFoldDB" id="S7RJZ6"/>
<evidence type="ECO:0000256" key="2">
    <source>
        <dbReference type="SAM" id="MobiDB-lite"/>
    </source>
</evidence>
<protein>
    <submittedName>
        <fullName evidence="3">Uncharacterized protein</fullName>
    </submittedName>
</protein>
<dbReference type="RefSeq" id="XP_007866968.1">
    <property type="nucleotide sequence ID" value="XM_007868777.1"/>
</dbReference>
<accession>S7RJZ6</accession>
<name>S7RJZ6_GLOTA</name>
<dbReference type="HOGENOM" id="CLU_601358_0_0_1"/>
<dbReference type="KEGG" id="gtr:GLOTRDRAFT_94135"/>
<dbReference type="Proteomes" id="UP000030669">
    <property type="component" value="Unassembled WGS sequence"/>
</dbReference>
<sequence>MPSIKKTLKSVQQKLKSAATPAFLRPSTALPRPRSRSRSPTLSVFDEIFKPKPVRADLFTIEILLASPAATIVPTPPPAPAPEPIRYVLGRLPIPAEFRAASKPESTNPPVRQVAPAAAEERASWLAQLKKEGIPATVRAAMQERAQIIREREQKEREEKERKEQEAREIELLEIEVEEARAQLEYWEQVVDASEKREKTLEESIERLDEMVGRLDVIGERLDSLEVRSGCAANACSTSRQPHTSSSLSAILLGAAILFGSGHEDGNILQRFGGSLKDGAGEYHGMGGGKGAGGRESGGVQDLGTRIGEGWEAADEQEGGMHSPKNSRGTCATDISLFVQSAAYSLQTTQARCQCLRAPCLPIHLPAYERMSACDRRRGFLSQQFGGVEKWGRELVGDRKWPTNTGGRIARRFLGAYAQRTSPLLVLLIGTLIADDPGALPMTARASSAYTSSGV</sequence>
<evidence type="ECO:0000313" key="4">
    <source>
        <dbReference type="Proteomes" id="UP000030669"/>
    </source>
</evidence>
<evidence type="ECO:0000313" key="3">
    <source>
        <dbReference type="EMBL" id="EPQ54705.1"/>
    </source>
</evidence>
<reference evidence="3 4" key="1">
    <citation type="journal article" date="2012" name="Science">
        <title>The Paleozoic origin of enzymatic lignin decomposition reconstructed from 31 fungal genomes.</title>
        <authorList>
            <person name="Floudas D."/>
            <person name="Binder M."/>
            <person name="Riley R."/>
            <person name="Barry K."/>
            <person name="Blanchette R.A."/>
            <person name="Henrissat B."/>
            <person name="Martinez A.T."/>
            <person name="Otillar R."/>
            <person name="Spatafora J.W."/>
            <person name="Yadav J.S."/>
            <person name="Aerts A."/>
            <person name="Benoit I."/>
            <person name="Boyd A."/>
            <person name="Carlson A."/>
            <person name="Copeland A."/>
            <person name="Coutinho P.M."/>
            <person name="de Vries R.P."/>
            <person name="Ferreira P."/>
            <person name="Findley K."/>
            <person name="Foster B."/>
            <person name="Gaskell J."/>
            <person name="Glotzer D."/>
            <person name="Gorecki P."/>
            <person name="Heitman J."/>
            <person name="Hesse C."/>
            <person name="Hori C."/>
            <person name="Igarashi K."/>
            <person name="Jurgens J.A."/>
            <person name="Kallen N."/>
            <person name="Kersten P."/>
            <person name="Kohler A."/>
            <person name="Kuees U."/>
            <person name="Kumar T.K.A."/>
            <person name="Kuo A."/>
            <person name="LaButti K."/>
            <person name="Larrondo L.F."/>
            <person name="Lindquist E."/>
            <person name="Ling A."/>
            <person name="Lombard V."/>
            <person name="Lucas S."/>
            <person name="Lundell T."/>
            <person name="Martin R."/>
            <person name="McLaughlin D.J."/>
            <person name="Morgenstern I."/>
            <person name="Morin E."/>
            <person name="Murat C."/>
            <person name="Nagy L.G."/>
            <person name="Nolan M."/>
            <person name="Ohm R.A."/>
            <person name="Patyshakuliyeva A."/>
            <person name="Rokas A."/>
            <person name="Ruiz-Duenas F.J."/>
            <person name="Sabat G."/>
            <person name="Salamov A."/>
            <person name="Samejima M."/>
            <person name="Schmutz J."/>
            <person name="Slot J.C."/>
            <person name="St John F."/>
            <person name="Stenlid J."/>
            <person name="Sun H."/>
            <person name="Sun S."/>
            <person name="Syed K."/>
            <person name="Tsang A."/>
            <person name="Wiebenga A."/>
            <person name="Young D."/>
            <person name="Pisabarro A."/>
            <person name="Eastwood D.C."/>
            <person name="Martin F."/>
            <person name="Cullen D."/>
            <person name="Grigoriev I.V."/>
            <person name="Hibbett D.S."/>
        </authorList>
    </citation>
    <scope>NUCLEOTIDE SEQUENCE [LARGE SCALE GENOMIC DNA]</scope>
    <source>
        <strain evidence="3 4">ATCC 11539</strain>
    </source>
</reference>